<feature type="region of interest" description="Disordered" evidence="1">
    <location>
        <begin position="93"/>
        <end position="113"/>
    </location>
</feature>
<feature type="compositionally biased region" description="Basic and acidic residues" evidence="1">
    <location>
        <begin position="424"/>
        <end position="434"/>
    </location>
</feature>
<feature type="compositionally biased region" description="Basic and acidic residues" evidence="1">
    <location>
        <begin position="401"/>
        <end position="413"/>
    </location>
</feature>
<evidence type="ECO:0000256" key="1">
    <source>
        <dbReference type="SAM" id="MobiDB-lite"/>
    </source>
</evidence>
<dbReference type="AlphaFoldDB" id="A0A6P8Z567"/>
<evidence type="ECO:0000313" key="2">
    <source>
        <dbReference type="Proteomes" id="UP000515158"/>
    </source>
</evidence>
<feature type="compositionally biased region" description="Low complexity" evidence="1">
    <location>
        <begin position="13"/>
        <end position="27"/>
    </location>
</feature>
<dbReference type="RefSeq" id="XP_034241757.1">
    <property type="nucleotide sequence ID" value="XM_034385866.1"/>
</dbReference>
<keyword evidence="2" id="KW-1185">Reference proteome</keyword>
<feature type="compositionally biased region" description="Low complexity" evidence="1">
    <location>
        <begin position="53"/>
        <end position="67"/>
    </location>
</feature>
<dbReference type="KEGG" id="tpal:117645564"/>
<organism evidence="3">
    <name type="scientific">Thrips palmi</name>
    <name type="common">Melon thrips</name>
    <dbReference type="NCBI Taxonomy" id="161013"/>
    <lineage>
        <taxon>Eukaryota</taxon>
        <taxon>Metazoa</taxon>
        <taxon>Ecdysozoa</taxon>
        <taxon>Arthropoda</taxon>
        <taxon>Hexapoda</taxon>
        <taxon>Insecta</taxon>
        <taxon>Pterygota</taxon>
        <taxon>Neoptera</taxon>
        <taxon>Paraneoptera</taxon>
        <taxon>Thysanoptera</taxon>
        <taxon>Terebrantia</taxon>
        <taxon>Thripoidea</taxon>
        <taxon>Thripidae</taxon>
        <taxon>Thrips</taxon>
    </lineage>
</organism>
<name>A0A6P8Z567_THRPL</name>
<sequence length="598" mass="61709">MRLRNTWRRAGVRSSRSSQTTPTPTRPHIAEAASSSGTPDLVSAAGSSPTVQSPSASTTASGSCSSLSAPGVALGRDAAASYLETLVKCTPLNEPSEPANAIPDDPGGTVANSQTSLADSVRGVANILRALDAVGESVPGAEATPTPAREQTASTDHADGELDGGRSTTQVVGAEDDDGGHVCPEHAAAEHVHPEAIVTGLAGPGEPAAASAQGLQPAAATAAATAKATSLVDDSNLLMLALRQDGDHSVLLLTLLDKVAATDAKYDAEQLAGLVRDCKSNMASLASVLRTSKTNNSEHSDETVVEDAGEVASDCSLTRAATVLPPAGIDTTPKVAKASKTGERPLVAASAHRDEPGAAQGAVPKAGHSSTTTQPDAAPLVSSRVAKLGEALAKNLGDVVGDLRDHGEPRNEEAGSMPGVVGDLGDHPVNDKYRSVPPGPGQRGPLLSGTPGGAQGAVRGAVRGAQLEDAKRRVMFQSRPSELARVPRLTTKAQVSSRVRPRGCRMPSLLSQGPVVDGVAPHRANKIAFQYLFTKLKIGDPLVQAVQFDQVATTTIGNKDSYICQKILLEQFYINCKPHSQLNVIQFKSTFKTIESFE</sequence>
<proteinExistence type="predicted"/>
<accession>A0A6P8Z567</accession>
<feature type="region of interest" description="Disordered" evidence="1">
    <location>
        <begin position="348"/>
        <end position="378"/>
    </location>
</feature>
<feature type="compositionally biased region" description="Basic residues" evidence="1">
    <location>
        <begin position="1"/>
        <end position="11"/>
    </location>
</feature>
<evidence type="ECO:0000313" key="3">
    <source>
        <dbReference type="RefSeq" id="XP_034241757.1"/>
    </source>
</evidence>
<dbReference type="InParanoid" id="A0A6P8Z567"/>
<dbReference type="GeneID" id="117645564"/>
<feature type="region of interest" description="Disordered" evidence="1">
    <location>
        <begin position="399"/>
        <end position="458"/>
    </location>
</feature>
<protein>
    <submittedName>
        <fullName evidence="3">Mucin-5AC-like</fullName>
    </submittedName>
</protein>
<gene>
    <name evidence="3" type="primary">LOC117645564</name>
</gene>
<feature type="region of interest" description="Disordered" evidence="1">
    <location>
        <begin position="138"/>
        <end position="169"/>
    </location>
</feature>
<feature type="region of interest" description="Disordered" evidence="1">
    <location>
        <begin position="1"/>
        <end position="67"/>
    </location>
</feature>
<reference evidence="3" key="1">
    <citation type="submission" date="2025-08" db="UniProtKB">
        <authorList>
            <consortium name="RefSeq"/>
        </authorList>
    </citation>
    <scope>IDENTIFICATION</scope>
    <source>
        <tissue evidence="3">Total insect</tissue>
    </source>
</reference>
<dbReference type="Proteomes" id="UP000515158">
    <property type="component" value="Unplaced"/>
</dbReference>